<name>A0A1W1VIJ6_9BACT</name>
<dbReference type="Proteomes" id="UP000192266">
    <property type="component" value="Unassembled WGS sequence"/>
</dbReference>
<dbReference type="AlphaFoldDB" id="A0A1W1VIJ6"/>
<accession>A0A1W1VIJ6</accession>
<evidence type="ECO:0000313" key="2">
    <source>
        <dbReference type="EMBL" id="SMB93050.1"/>
    </source>
</evidence>
<dbReference type="EMBL" id="FWWW01000062">
    <property type="protein sequence ID" value="SMB93050.1"/>
    <property type="molecule type" value="Genomic_DNA"/>
</dbReference>
<proteinExistence type="predicted"/>
<feature type="domain" description="GIY-YIG" evidence="1">
    <location>
        <begin position="21"/>
        <end position="105"/>
    </location>
</feature>
<dbReference type="Pfam" id="PF22945">
    <property type="entry name" value="LEM-3_GIY-YIG"/>
    <property type="match status" value="1"/>
</dbReference>
<dbReference type="PROSITE" id="PS50164">
    <property type="entry name" value="GIY_YIG"/>
    <property type="match status" value="1"/>
</dbReference>
<dbReference type="CDD" id="cd10440">
    <property type="entry name" value="GIY-YIG_COG3680"/>
    <property type="match status" value="1"/>
</dbReference>
<gene>
    <name evidence="2" type="ORF">SAMN00120144_2879</name>
</gene>
<reference evidence="2 3" key="1">
    <citation type="submission" date="2017-04" db="EMBL/GenBank/DDBJ databases">
        <authorList>
            <person name="Afonso C.L."/>
            <person name="Miller P.J."/>
            <person name="Scott M.A."/>
            <person name="Spackman E."/>
            <person name="Goraichik I."/>
            <person name="Dimitrov K.M."/>
            <person name="Suarez D.L."/>
            <person name="Swayne D.E."/>
        </authorList>
    </citation>
    <scope>NUCLEOTIDE SEQUENCE [LARGE SCALE GENOMIC DNA]</scope>
    <source>
        <strain evidence="2 3">DSM 11622</strain>
    </source>
</reference>
<sequence length="287" mass="32667">MPSASCGNTDVSSNHMTDLKTDYYVYVYIDPRNFEEFYYGKGIGSRKSAHLSDSSDTEKAKRIKAIKAAGLDPIIKVIAKDLTEREAFFIEKTLIWKLGKNLTNISSGHFAEKFRPHHTFHLDLSGFDFKNGLYYVNVGEGIHRCWDDCRTFGFLSAGQDKKYSDPIRTLEQGDIVAAYLKKHGYVGIGRVIEKAVNVNDFKVDNKSLHQHPIKVTDIFDNCDNDKSEYPVKIEWIKTADSKDAKWKSNSGLFSSQLVKASLQGQPKTIEFLEKQFDITFRDLLLVE</sequence>
<protein>
    <recommendedName>
        <fullName evidence="1">GIY-YIG domain-containing protein</fullName>
    </recommendedName>
</protein>
<evidence type="ECO:0000259" key="1">
    <source>
        <dbReference type="PROSITE" id="PS50164"/>
    </source>
</evidence>
<evidence type="ECO:0000313" key="3">
    <source>
        <dbReference type="Proteomes" id="UP000192266"/>
    </source>
</evidence>
<dbReference type="STRING" id="645990.SAMN00120144_2879"/>
<keyword evidence="3" id="KW-1185">Reference proteome</keyword>
<dbReference type="InterPro" id="IPR000305">
    <property type="entry name" value="GIY-YIG_endonuc"/>
</dbReference>
<organism evidence="2 3">
    <name type="scientific">Hymenobacter roseosalivarius DSM 11622</name>
    <dbReference type="NCBI Taxonomy" id="645990"/>
    <lineage>
        <taxon>Bacteria</taxon>
        <taxon>Pseudomonadati</taxon>
        <taxon>Bacteroidota</taxon>
        <taxon>Cytophagia</taxon>
        <taxon>Cytophagales</taxon>
        <taxon>Hymenobacteraceae</taxon>
        <taxon>Hymenobacter</taxon>
    </lineage>
</organism>